<reference evidence="3" key="1">
    <citation type="submission" date="2023-01" db="EMBL/GenBank/DDBJ databases">
        <title>Key to firefly adult light organ development and bioluminescence: homeobox transcription factors regulate luciferase expression and transportation to peroxisome.</title>
        <authorList>
            <person name="Fu X."/>
        </authorList>
    </citation>
    <scope>NUCLEOTIDE SEQUENCE [LARGE SCALE GENOMIC DNA]</scope>
</reference>
<dbReference type="AlphaFoldDB" id="A0AAN7SDV5"/>
<accession>A0AAN7SDV5</accession>
<evidence type="ECO:0000256" key="1">
    <source>
        <dbReference type="SAM" id="MobiDB-lite"/>
    </source>
</evidence>
<gene>
    <name evidence="2" type="ORF">RN001_013394</name>
</gene>
<evidence type="ECO:0000313" key="2">
    <source>
        <dbReference type="EMBL" id="KAK4874034.1"/>
    </source>
</evidence>
<comment type="caution">
    <text evidence="2">The sequence shown here is derived from an EMBL/GenBank/DDBJ whole genome shotgun (WGS) entry which is preliminary data.</text>
</comment>
<organism evidence="2 3">
    <name type="scientific">Aquatica leii</name>
    <dbReference type="NCBI Taxonomy" id="1421715"/>
    <lineage>
        <taxon>Eukaryota</taxon>
        <taxon>Metazoa</taxon>
        <taxon>Ecdysozoa</taxon>
        <taxon>Arthropoda</taxon>
        <taxon>Hexapoda</taxon>
        <taxon>Insecta</taxon>
        <taxon>Pterygota</taxon>
        <taxon>Neoptera</taxon>
        <taxon>Endopterygota</taxon>
        <taxon>Coleoptera</taxon>
        <taxon>Polyphaga</taxon>
        <taxon>Elateriformia</taxon>
        <taxon>Elateroidea</taxon>
        <taxon>Lampyridae</taxon>
        <taxon>Luciolinae</taxon>
        <taxon>Aquatica</taxon>
    </lineage>
</organism>
<proteinExistence type="predicted"/>
<name>A0AAN7SDV5_9COLE</name>
<dbReference type="EMBL" id="JARPUR010000006">
    <property type="protein sequence ID" value="KAK4874034.1"/>
    <property type="molecule type" value="Genomic_DNA"/>
</dbReference>
<sequence>MPKYQTKLRQYRKEWEEQDWAKGWLQKFTDQSKSSKINGAYCKLCKSTLRAHIMDLKKHANSQIHKKNMEKYCMKNKLVQFGVSNVTKAKKICDLKLAIHIAIHSSVLTSDHLCETLREVGQDLTSYHTCSDDLDNNDDYIPSSRSTSESNSIDDEAEYREARITHAQNAEEIKN</sequence>
<protein>
    <submittedName>
        <fullName evidence="2">Uncharacterized protein</fullName>
    </submittedName>
</protein>
<dbReference type="Proteomes" id="UP001353858">
    <property type="component" value="Unassembled WGS sequence"/>
</dbReference>
<keyword evidence="3" id="KW-1185">Reference proteome</keyword>
<feature type="region of interest" description="Disordered" evidence="1">
    <location>
        <begin position="138"/>
        <end position="157"/>
    </location>
</feature>
<evidence type="ECO:0000313" key="3">
    <source>
        <dbReference type="Proteomes" id="UP001353858"/>
    </source>
</evidence>